<dbReference type="Proteomes" id="UP001179614">
    <property type="component" value="Chromosome"/>
</dbReference>
<dbReference type="EMBL" id="CP089391">
    <property type="protein sequence ID" value="WBL78140.1"/>
    <property type="molecule type" value="Genomic_DNA"/>
</dbReference>
<feature type="domain" description="Thoeris protein ThsB TIR-like" evidence="1">
    <location>
        <begin position="6"/>
        <end position="100"/>
    </location>
</feature>
<gene>
    <name evidence="2" type="ORF">I3J27_35230</name>
</gene>
<dbReference type="RefSeq" id="WP_270163423.1">
    <property type="nucleotide sequence ID" value="NZ_CP089391.1"/>
</dbReference>
<accession>A0ABY7MI92</accession>
<dbReference type="InterPro" id="IPR015032">
    <property type="entry name" value="ThsB__TIR-like_domain"/>
</dbReference>
<dbReference type="InterPro" id="IPR036490">
    <property type="entry name" value="ThsB_TIR-like_sf"/>
</dbReference>
<proteinExistence type="predicted"/>
<reference evidence="2" key="1">
    <citation type="submission" date="2021-12" db="EMBL/GenBank/DDBJ databases">
        <title>Bradyrhizobium xenonodulans sp. nov.</title>
        <authorList>
            <person name="Claassens R."/>
            <person name="Venter S.N."/>
            <person name="Beukes C.W."/>
            <person name="Stepkowski T."/>
            <person name="Steenkamp E.T."/>
        </authorList>
    </citation>
    <scope>NUCLEOTIDE SEQUENCE</scope>
    <source>
        <strain evidence="2">14AB</strain>
    </source>
</reference>
<dbReference type="SUPFAM" id="SSF52206">
    <property type="entry name" value="Hypothetical protein MTH538"/>
    <property type="match status" value="1"/>
</dbReference>
<organism evidence="2 3">
    <name type="scientific">Bradyrhizobium xenonodulans</name>
    <dbReference type="NCBI Taxonomy" id="2736875"/>
    <lineage>
        <taxon>Bacteria</taxon>
        <taxon>Pseudomonadati</taxon>
        <taxon>Pseudomonadota</taxon>
        <taxon>Alphaproteobacteria</taxon>
        <taxon>Hyphomicrobiales</taxon>
        <taxon>Nitrobacteraceae</taxon>
        <taxon>Bradyrhizobium</taxon>
    </lineage>
</organism>
<keyword evidence="3" id="KW-1185">Reference proteome</keyword>
<evidence type="ECO:0000313" key="3">
    <source>
        <dbReference type="Proteomes" id="UP001179614"/>
    </source>
</evidence>
<protein>
    <submittedName>
        <fullName evidence="2">TIR domain-containing protein</fullName>
    </submittedName>
</protein>
<name>A0ABY7MI92_9BRAD</name>
<evidence type="ECO:0000259" key="1">
    <source>
        <dbReference type="Pfam" id="PF08937"/>
    </source>
</evidence>
<dbReference type="Pfam" id="PF08937">
    <property type="entry name" value="ThsB_TIR"/>
    <property type="match status" value="1"/>
</dbReference>
<sequence length="146" mass="16112">MARKIFFSFSYHDLWRVNVVRNSAVLDGISLAGFHDPSIWEETTKLGDARIKGLIDGALRTTDATVVLIGSRTADRAYVSYEIEHSIELGHAVLGVRINRIRDESGRRGPAGPVPAALLDAKAPIYDYEFGRLGDWIEEAQGKAKS</sequence>
<evidence type="ECO:0000313" key="2">
    <source>
        <dbReference type="EMBL" id="WBL78140.1"/>
    </source>
</evidence>